<keyword evidence="3" id="KW-0762">Sugar transport</keyword>
<sequence>MGAYIQIRNVCKQFYGVYALRDISFDIEQGSVHAIMGENGAGKSTLMKILGGAYQADGGSISIDGRERNIKNVRDADECGISVIYQEFNLVPELTVAENIFISDIPKKTFLGIVEKKKRSAKAKELLDFLEINVDPDEYVKDLSVSEKQMVEIAKSLSRNSDIIIMDEPTAALNEEEVEKLEEVVRMLRNEGKTILYISHRLKEVFDMADTVTVLRNGEYVDTKPISELTEAAIIKLMVGHEIDHGAVRPCHATDHVLMEVRGLTLKNVFEDVSFCLHQGEILGAAGLMGCGREEVLSAIYGLFQYDSGQVFLDGREVRFKNPQDAIEHGVCFLTDDRKDKGILPMMSVEENVTLISIRSLKKKFGFYIDPKGEQEQLQKMTDFMAIKYANPKQKISYLSGGNQQKALLGRDLLLDNRVFIMLEPTRGIDVGAKEEIYNLLSELARNGMGIIAVFSDMNELIKVCDRVIVFCDGRVTGGLTRDEFNKERILTFASGKEA</sequence>
<dbReference type="Pfam" id="PF00005">
    <property type="entry name" value="ABC_tran"/>
    <property type="match status" value="2"/>
</dbReference>
<dbReference type="InterPro" id="IPR003593">
    <property type="entry name" value="AAA+_ATPase"/>
</dbReference>
<dbReference type="RefSeq" id="WP_049898484.1">
    <property type="nucleotide sequence ID" value="NZ_CABLBR010000047.1"/>
</dbReference>
<accession>A0ABY5VG55</accession>
<dbReference type="InterPro" id="IPR017871">
    <property type="entry name" value="ABC_transporter-like_CS"/>
</dbReference>
<dbReference type="InterPro" id="IPR027417">
    <property type="entry name" value="P-loop_NTPase"/>
</dbReference>
<keyword evidence="6 10" id="KW-0067">ATP-binding</keyword>
<evidence type="ECO:0000259" key="9">
    <source>
        <dbReference type="PROSITE" id="PS50893"/>
    </source>
</evidence>
<keyword evidence="11" id="KW-1185">Reference proteome</keyword>
<dbReference type="PROSITE" id="PS50893">
    <property type="entry name" value="ABC_TRANSPORTER_2"/>
    <property type="match status" value="2"/>
</dbReference>
<reference evidence="10" key="1">
    <citation type="journal article" date="2022" name="Cell">
        <title>Design, construction, and in vivo augmentation of a complex gut microbiome.</title>
        <authorList>
            <person name="Cheng A.G."/>
            <person name="Ho P.Y."/>
            <person name="Aranda-Diaz A."/>
            <person name="Jain S."/>
            <person name="Yu F.B."/>
            <person name="Meng X."/>
            <person name="Wang M."/>
            <person name="Iakiviak M."/>
            <person name="Nagashima K."/>
            <person name="Zhao A."/>
            <person name="Murugkar P."/>
            <person name="Patil A."/>
            <person name="Atabakhsh K."/>
            <person name="Weakley A."/>
            <person name="Yan J."/>
            <person name="Brumbaugh A.R."/>
            <person name="Higginbottom S."/>
            <person name="Dimas A."/>
            <person name="Shiver A.L."/>
            <person name="Deutschbauer A."/>
            <person name="Neff N."/>
            <person name="Sonnenburg J.L."/>
            <person name="Huang K.C."/>
            <person name="Fischbach M.A."/>
        </authorList>
    </citation>
    <scope>NUCLEOTIDE SEQUENCE</scope>
    <source>
        <strain evidence="10">DSM 19829</strain>
    </source>
</reference>
<keyword evidence="7" id="KW-1278">Translocase</keyword>
<dbReference type="InterPro" id="IPR003439">
    <property type="entry name" value="ABC_transporter-like_ATP-bd"/>
</dbReference>
<dbReference type="Gene3D" id="3.40.50.300">
    <property type="entry name" value="P-loop containing nucleotide triphosphate hydrolases"/>
    <property type="match status" value="2"/>
</dbReference>
<dbReference type="Proteomes" id="UP001060164">
    <property type="component" value="Chromosome"/>
</dbReference>
<dbReference type="GO" id="GO:0005524">
    <property type="term" value="F:ATP binding"/>
    <property type="evidence" value="ECO:0007669"/>
    <property type="project" value="UniProtKB-KW"/>
</dbReference>
<dbReference type="PANTHER" id="PTHR43790:SF3">
    <property type="entry name" value="D-ALLOSE IMPORT ATP-BINDING PROTEIN ALSA-RELATED"/>
    <property type="match status" value="1"/>
</dbReference>
<evidence type="ECO:0000313" key="10">
    <source>
        <dbReference type="EMBL" id="UWP59003.1"/>
    </source>
</evidence>
<keyword evidence="8" id="KW-0472">Membrane</keyword>
<keyword evidence="2" id="KW-1003">Cell membrane</keyword>
<dbReference type="CDD" id="cd03215">
    <property type="entry name" value="ABC_Carb_Monos_II"/>
    <property type="match status" value="1"/>
</dbReference>
<dbReference type="SMART" id="SM00382">
    <property type="entry name" value="AAA"/>
    <property type="match status" value="2"/>
</dbReference>
<name>A0ABY5VG55_9FIRM</name>
<feature type="domain" description="ABC transporter" evidence="9">
    <location>
        <begin position="252"/>
        <end position="498"/>
    </location>
</feature>
<proteinExistence type="predicted"/>
<evidence type="ECO:0000256" key="8">
    <source>
        <dbReference type="ARBA" id="ARBA00023136"/>
    </source>
</evidence>
<evidence type="ECO:0000256" key="4">
    <source>
        <dbReference type="ARBA" id="ARBA00022737"/>
    </source>
</evidence>
<evidence type="ECO:0000256" key="5">
    <source>
        <dbReference type="ARBA" id="ARBA00022741"/>
    </source>
</evidence>
<evidence type="ECO:0000256" key="1">
    <source>
        <dbReference type="ARBA" id="ARBA00022448"/>
    </source>
</evidence>
<keyword evidence="1" id="KW-0813">Transport</keyword>
<keyword evidence="4" id="KW-0677">Repeat</keyword>
<organism evidence="10 11">
    <name type="scientific">Ruminococcus gauvreauii</name>
    <dbReference type="NCBI Taxonomy" id="438033"/>
    <lineage>
        <taxon>Bacteria</taxon>
        <taxon>Bacillati</taxon>
        <taxon>Bacillota</taxon>
        <taxon>Clostridia</taxon>
        <taxon>Eubacteriales</taxon>
        <taxon>Oscillospiraceae</taxon>
        <taxon>Ruminococcus</taxon>
    </lineage>
</organism>
<dbReference type="EMBL" id="CP102290">
    <property type="protein sequence ID" value="UWP59003.1"/>
    <property type="molecule type" value="Genomic_DNA"/>
</dbReference>
<evidence type="ECO:0000256" key="2">
    <source>
        <dbReference type="ARBA" id="ARBA00022475"/>
    </source>
</evidence>
<keyword evidence="5" id="KW-0547">Nucleotide-binding</keyword>
<dbReference type="SUPFAM" id="SSF52540">
    <property type="entry name" value="P-loop containing nucleoside triphosphate hydrolases"/>
    <property type="match status" value="2"/>
</dbReference>
<feature type="domain" description="ABC transporter" evidence="9">
    <location>
        <begin position="5"/>
        <end position="242"/>
    </location>
</feature>
<dbReference type="InterPro" id="IPR050107">
    <property type="entry name" value="ABC_carbohydrate_import_ATPase"/>
</dbReference>
<evidence type="ECO:0000256" key="6">
    <source>
        <dbReference type="ARBA" id="ARBA00022840"/>
    </source>
</evidence>
<dbReference type="CDD" id="cd03216">
    <property type="entry name" value="ABC_Carb_Monos_I"/>
    <property type="match status" value="1"/>
</dbReference>
<evidence type="ECO:0000256" key="3">
    <source>
        <dbReference type="ARBA" id="ARBA00022597"/>
    </source>
</evidence>
<protein>
    <submittedName>
        <fullName evidence="10">Sugar ABC transporter ATP-binding protein</fullName>
    </submittedName>
</protein>
<evidence type="ECO:0000256" key="7">
    <source>
        <dbReference type="ARBA" id="ARBA00022967"/>
    </source>
</evidence>
<dbReference type="PANTHER" id="PTHR43790">
    <property type="entry name" value="CARBOHYDRATE TRANSPORT ATP-BINDING PROTEIN MG119-RELATED"/>
    <property type="match status" value="1"/>
</dbReference>
<dbReference type="PROSITE" id="PS00211">
    <property type="entry name" value="ABC_TRANSPORTER_1"/>
    <property type="match status" value="1"/>
</dbReference>
<gene>
    <name evidence="10" type="ORF">NQ502_16775</name>
</gene>
<evidence type="ECO:0000313" key="11">
    <source>
        <dbReference type="Proteomes" id="UP001060164"/>
    </source>
</evidence>